<proteinExistence type="predicted"/>
<accession>A0A242K531</accession>
<protein>
    <submittedName>
        <fullName evidence="2">Uncharacterized protein</fullName>
    </submittedName>
</protein>
<reference evidence="2" key="1">
    <citation type="submission" date="2017-05" db="EMBL/GenBank/DDBJ databases">
        <title>The Genome Sequence of Enterococcus sp. 9E7_DIV0242.</title>
        <authorList>
            <consortium name="The Broad Institute Genomics Platform"/>
            <consortium name="The Broad Institute Genomic Center for Infectious Diseases"/>
            <person name="Earl A."/>
            <person name="Manson A."/>
            <person name="Schwartman J."/>
            <person name="Gilmore M."/>
            <person name="Abouelleil A."/>
            <person name="Cao P."/>
            <person name="Chapman S."/>
            <person name="Cusick C."/>
            <person name="Shea T."/>
            <person name="Young S."/>
            <person name="Neafsey D."/>
            <person name="Nusbaum C."/>
            <person name="Birren B."/>
        </authorList>
    </citation>
    <scope>NUCLEOTIDE SEQUENCE [LARGE SCALE GENOMIC DNA]</scope>
    <source>
        <strain evidence="2">9E7_DIV0242</strain>
    </source>
</reference>
<gene>
    <name evidence="3" type="ORF">A5888_001854</name>
    <name evidence="2" type="ORF">A5888_002962</name>
</gene>
<name>A0A242K531_9ENTE</name>
<dbReference type="OrthoDB" id="2194212at2"/>
<dbReference type="EMBL" id="NGMM01000005">
    <property type="protein sequence ID" value="OTP13484.1"/>
    <property type="molecule type" value="Genomic_DNA"/>
</dbReference>
<reference evidence="3" key="2">
    <citation type="submission" date="2017-05" db="EMBL/GenBank/DDBJ databases">
        <authorList>
            <consortium name="The Broad Institute Genomics Platform"/>
            <consortium name="The Broad Institute Genomic Center for Infectious Diseases"/>
            <person name="Earl A."/>
            <person name="Manson A."/>
            <person name="Schwartman J."/>
            <person name="Gilmore M."/>
            <person name="Abouelleil A."/>
            <person name="Cao P."/>
            <person name="Chapman S."/>
            <person name="Cusick C."/>
            <person name="Shea T."/>
            <person name="Young S."/>
            <person name="Neafsey D."/>
            <person name="Nusbaum C."/>
            <person name="Birren B."/>
        </authorList>
    </citation>
    <scope>NUCLEOTIDE SEQUENCE</scope>
    <source>
        <strain evidence="3">9E7_DIV0242</strain>
    </source>
</reference>
<dbReference type="RefSeq" id="WP_086349976.1">
    <property type="nucleotide sequence ID" value="NZ_CP147247.1"/>
</dbReference>
<dbReference type="Proteomes" id="UP000195141">
    <property type="component" value="Chromosome"/>
</dbReference>
<evidence type="ECO:0000256" key="1">
    <source>
        <dbReference type="SAM" id="Phobius"/>
    </source>
</evidence>
<dbReference type="EMBL" id="CP147247">
    <property type="protein sequence ID" value="WYJ90126.1"/>
    <property type="molecule type" value="Genomic_DNA"/>
</dbReference>
<sequence length="221" mass="25892">MEILDWLFIGTCSAAIFFLVLAWVYFVLVLVNTSKVKKWKQAKPRKKRKRKRWRRTCRILEKKKSASIRFFVLFFVIACLGGGTAFYTRYYQATNLGKEDTEALVQGHYLLSNIEEQLNQIHETDNPKKIQENIYDLAARLANYGVRTADRRLSMEGQKELNRLYVNMKELGLNLGSQTFETLSDQDTLSGYLSDMKKTKTNQKKVFKYFRINESSLKENK</sequence>
<evidence type="ECO:0000313" key="4">
    <source>
        <dbReference type="Proteomes" id="UP000195141"/>
    </source>
</evidence>
<keyword evidence="4" id="KW-1185">Reference proteome</keyword>
<feature type="transmembrane region" description="Helical" evidence="1">
    <location>
        <begin position="68"/>
        <end position="87"/>
    </location>
</feature>
<evidence type="ECO:0000313" key="3">
    <source>
        <dbReference type="EMBL" id="WYJ90126.1"/>
    </source>
</evidence>
<keyword evidence="1" id="KW-0472">Membrane</keyword>
<dbReference type="AlphaFoldDB" id="A0A242K531"/>
<evidence type="ECO:0000313" key="2">
    <source>
        <dbReference type="EMBL" id="OTP13484.1"/>
    </source>
</evidence>
<keyword evidence="1" id="KW-1133">Transmembrane helix</keyword>
<keyword evidence="1" id="KW-0812">Transmembrane</keyword>
<feature type="transmembrane region" description="Helical" evidence="1">
    <location>
        <begin position="6"/>
        <end position="31"/>
    </location>
</feature>
<organism evidence="2">
    <name type="scientific">Candidatus Enterococcus clewellii</name>
    <dbReference type="NCBI Taxonomy" id="1834193"/>
    <lineage>
        <taxon>Bacteria</taxon>
        <taxon>Bacillati</taxon>
        <taxon>Bacillota</taxon>
        <taxon>Bacilli</taxon>
        <taxon>Lactobacillales</taxon>
        <taxon>Enterococcaceae</taxon>
        <taxon>Enterococcus</taxon>
    </lineage>
</organism>
<reference evidence="3" key="3">
    <citation type="submission" date="2024-03" db="EMBL/GenBank/DDBJ databases">
        <title>The Genome Sequence of Enterococcus sp. DIV0242b.</title>
        <authorList>
            <consortium name="The Broad Institute Genomics Platform"/>
            <consortium name="The Broad Institute Microbial Omics Core"/>
            <consortium name="The Broad Institute Genomic Center for Infectious Diseases"/>
            <person name="Earl A."/>
            <person name="Manson A."/>
            <person name="Gilmore M."/>
            <person name="Schwartman J."/>
            <person name="Shea T."/>
            <person name="Abouelleil A."/>
            <person name="Cao P."/>
            <person name="Chapman S."/>
            <person name="Cusick C."/>
            <person name="Young S."/>
            <person name="Neafsey D."/>
            <person name="Nusbaum C."/>
            <person name="Birren B."/>
        </authorList>
    </citation>
    <scope>NUCLEOTIDE SEQUENCE</scope>
    <source>
        <strain evidence="3">9E7_DIV0242</strain>
    </source>
</reference>